<keyword evidence="1" id="KW-0805">Transcription regulation</keyword>
<gene>
    <name evidence="6" type="ORF">HT585_03345</name>
</gene>
<evidence type="ECO:0000256" key="2">
    <source>
        <dbReference type="ARBA" id="ARBA00023125"/>
    </source>
</evidence>
<dbReference type="InterPro" id="IPR023772">
    <property type="entry name" value="DNA-bd_HTH_TetR-type_CS"/>
</dbReference>
<dbReference type="SUPFAM" id="SSF48498">
    <property type="entry name" value="Tetracyclin repressor-like, C-terminal domain"/>
    <property type="match status" value="1"/>
</dbReference>
<name>A0A7Y6UL95_9HYPH</name>
<dbReference type="PROSITE" id="PS50977">
    <property type="entry name" value="HTH_TETR_2"/>
    <property type="match status" value="1"/>
</dbReference>
<dbReference type="Gene3D" id="1.10.10.60">
    <property type="entry name" value="Homeodomain-like"/>
    <property type="match status" value="1"/>
</dbReference>
<keyword evidence="2 4" id="KW-0238">DNA-binding</keyword>
<evidence type="ECO:0000313" key="6">
    <source>
        <dbReference type="EMBL" id="NVD37877.1"/>
    </source>
</evidence>
<evidence type="ECO:0000256" key="3">
    <source>
        <dbReference type="ARBA" id="ARBA00023163"/>
    </source>
</evidence>
<keyword evidence="3" id="KW-0804">Transcription</keyword>
<feature type="DNA-binding region" description="H-T-H motif" evidence="4">
    <location>
        <begin position="32"/>
        <end position="51"/>
    </location>
</feature>
<dbReference type="PANTHER" id="PTHR47506:SF1">
    <property type="entry name" value="HTH-TYPE TRANSCRIPTIONAL REGULATOR YJDC"/>
    <property type="match status" value="1"/>
</dbReference>
<dbReference type="EMBL" id="JABWDU010000001">
    <property type="protein sequence ID" value="NVD37877.1"/>
    <property type="molecule type" value="Genomic_DNA"/>
</dbReference>
<dbReference type="PROSITE" id="PS01081">
    <property type="entry name" value="HTH_TETR_1"/>
    <property type="match status" value="1"/>
</dbReference>
<dbReference type="Pfam" id="PF00440">
    <property type="entry name" value="TetR_N"/>
    <property type="match status" value="1"/>
</dbReference>
<dbReference type="RefSeq" id="WP_176351593.1">
    <property type="nucleotide sequence ID" value="NZ_JABWDU010000001.1"/>
</dbReference>
<proteinExistence type="predicted"/>
<dbReference type="SUPFAM" id="SSF46689">
    <property type="entry name" value="Homeodomain-like"/>
    <property type="match status" value="1"/>
</dbReference>
<dbReference type="Proteomes" id="UP000520198">
    <property type="component" value="Unassembled WGS sequence"/>
</dbReference>
<evidence type="ECO:0000256" key="1">
    <source>
        <dbReference type="ARBA" id="ARBA00023015"/>
    </source>
</evidence>
<reference evidence="6 7" key="1">
    <citation type="submission" date="2020-06" db="EMBL/GenBank/DDBJ databases">
        <authorList>
            <person name="Grouzdev D.S."/>
        </authorList>
    </citation>
    <scope>NUCLEOTIDE SEQUENCE [LARGE SCALE GENOMIC DNA]</scope>
    <source>
        <strain evidence="6 7">HO-A22</strain>
    </source>
</reference>
<dbReference type="PANTHER" id="PTHR47506">
    <property type="entry name" value="TRANSCRIPTIONAL REGULATORY PROTEIN"/>
    <property type="match status" value="1"/>
</dbReference>
<evidence type="ECO:0000259" key="5">
    <source>
        <dbReference type="PROSITE" id="PS50977"/>
    </source>
</evidence>
<feature type="domain" description="HTH tetR-type" evidence="5">
    <location>
        <begin position="9"/>
        <end position="69"/>
    </location>
</feature>
<dbReference type="Pfam" id="PF16925">
    <property type="entry name" value="TetR_C_13"/>
    <property type="match status" value="1"/>
</dbReference>
<dbReference type="GO" id="GO:0003677">
    <property type="term" value="F:DNA binding"/>
    <property type="evidence" value="ECO:0007669"/>
    <property type="project" value="UniProtKB-UniRule"/>
</dbReference>
<evidence type="ECO:0000313" key="7">
    <source>
        <dbReference type="Proteomes" id="UP000520198"/>
    </source>
</evidence>
<evidence type="ECO:0000256" key="4">
    <source>
        <dbReference type="PROSITE-ProRule" id="PRU00335"/>
    </source>
</evidence>
<keyword evidence="7" id="KW-1185">Reference proteome</keyword>
<protein>
    <submittedName>
        <fullName evidence="6">TetR/AcrR family transcriptional regulator</fullName>
    </submittedName>
</protein>
<dbReference type="InterPro" id="IPR011075">
    <property type="entry name" value="TetR_C"/>
</dbReference>
<dbReference type="InterPro" id="IPR036271">
    <property type="entry name" value="Tet_transcr_reg_TetR-rel_C_sf"/>
</dbReference>
<comment type="caution">
    <text evidence="6">The sequence shown here is derived from an EMBL/GenBank/DDBJ whole genome shotgun (WGS) entry which is preliminary data.</text>
</comment>
<dbReference type="InterPro" id="IPR009057">
    <property type="entry name" value="Homeodomain-like_sf"/>
</dbReference>
<sequence>MSSRGRPRTFSRDEALRSAMEIFWDKGFDNTSLADLTRVMGLNPPSLYAAFGSKAKLFLEAVDLYGRTDGAGIWEFLDDAPTAREAVHDLLKRSAENFTQWAEPRGCMVVLSAPQMEGGDTAVCDGLKARRLEKQVALQSRLERGVADGDLPEGTDCDAIAAYVTSIQHGMSIHARDGASRQTLMAIADCCAAGWDAMVAGVTTKAQF</sequence>
<accession>A0A7Y6UL95</accession>
<dbReference type="AlphaFoldDB" id="A0A7Y6UL95"/>
<dbReference type="InterPro" id="IPR001647">
    <property type="entry name" value="HTH_TetR"/>
</dbReference>
<organism evidence="6 7">
    <name type="scientific">Ensifer oleiphilus</name>
    <dbReference type="NCBI Taxonomy" id="2742698"/>
    <lineage>
        <taxon>Bacteria</taxon>
        <taxon>Pseudomonadati</taxon>
        <taxon>Pseudomonadota</taxon>
        <taxon>Alphaproteobacteria</taxon>
        <taxon>Hyphomicrobiales</taxon>
        <taxon>Rhizobiaceae</taxon>
        <taxon>Sinorhizobium/Ensifer group</taxon>
        <taxon>Ensifer</taxon>
    </lineage>
</organism>
<dbReference type="Gene3D" id="1.10.357.10">
    <property type="entry name" value="Tetracycline Repressor, domain 2"/>
    <property type="match status" value="1"/>
</dbReference>